<evidence type="ECO:0000256" key="1">
    <source>
        <dbReference type="SAM" id="MobiDB-lite"/>
    </source>
</evidence>
<accession>A0A8T0X4Y8</accession>
<feature type="region of interest" description="Disordered" evidence="1">
    <location>
        <begin position="92"/>
        <end position="139"/>
    </location>
</feature>
<feature type="compositionally biased region" description="Pro residues" evidence="1">
    <location>
        <begin position="52"/>
        <end position="70"/>
    </location>
</feature>
<feature type="region of interest" description="Disordered" evidence="1">
    <location>
        <begin position="1"/>
        <end position="79"/>
    </location>
</feature>
<keyword evidence="3" id="KW-1185">Reference proteome</keyword>
<organism evidence="2 3">
    <name type="scientific">Panicum virgatum</name>
    <name type="common">Blackwell switchgrass</name>
    <dbReference type="NCBI Taxonomy" id="38727"/>
    <lineage>
        <taxon>Eukaryota</taxon>
        <taxon>Viridiplantae</taxon>
        <taxon>Streptophyta</taxon>
        <taxon>Embryophyta</taxon>
        <taxon>Tracheophyta</taxon>
        <taxon>Spermatophyta</taxon>
        <taxon>Magnoliopsida</taxon>
        <taxon>Liliopsida</taxon>
        <taxon>Poales</taxon>
        <taxon>Poaceae</taxon>
        <taxon>PACMAD clade</taxon>
        <taxon>Panicoideae</taxon>
        <taxon>Panicodae</taxon>
        <taxon>Paniceae</taxon>
        <taxon>Panicinae</taxon>
        <taxon>Panicum</taxon>
        <taxon>Panicum sect. Hiantes</taxon>
    </lineage>
</organism>
<feature type="compositionally biased region" description="Polar residues" evidence="1">
    <location>
        <begin position="125"/>
        <end position="139"/>
    </location>
</feature>
<comment type="caution">
    <text evidence="2">The sequence shown here is derived from an EMBL/GenBank/DDBJ whole genome shotgun (WGS) entry which is preliminary data.</text>
</comment>
<dbReference type="AlphaFoldDB" id="A0A8T0X4Y8"/>
<sequence>MAWIPPCQPRVPAANTERQTACNGTAATRTRGAGAGAGRVVSALAPSSWPGSWPPPTVHAPPPPPPPPPLCSAMDGTTAASPRRVFASAFLANPPTNLPRQSPRHRPVSCRLAPVPARPDRVKTNTKGPFSSQKFSPPL</sequence>
<evidence type="ECO:0000313" key="3">
    <source>
        <dbReference type="Proteomes" id="UP000823388"/>
    </source>
</evidence>
<protein>
    <submittedName>
        <fullName evidence="2">Uncharacterized protein</fullName>
    </submittedName>
</protein>
<dbReference type="EMBL" id="CM029038">
    <property type="protein sequence ID" value="KAG2653897.1"/>
    <property type="molecule type" value="Genomic_DNA"/>
</dbReference>
<gene>
    <name evidence="2" type="ORF">PVAP13_1NG412119</name>
</gene>
<dbReference type="Proteomes" id="UP000823388">
    <property type="component" value="Chromosome 1N"/>
</dbReference>
<name>A0A8T0X4Y8_PANVG</name>
<proteinExistence type="predicted"/>
<evidence type="ECO:0000313" key="2">
    <source>
        <dbReference type="EMBL" id="KAG2653897.1"/>
    </source>
</evidence>
<dbReference type="PRINTS" id="PR00671">
    <property type="entry name" value="INHIBINBB"/>
</dbReference>
<reference evidence="2" key="1">
    <citation type="submission" date="2020-05" db="EMBL/GenBank/DDBJ databases">
        <title>WGS assembly of Panicum virgatum.</title>
        <authorList>
            <person name="Lovell J.T."/>
            <person name="Jenkins J."/>
            <person name="Shu S."/>
            <person name="Juenger T.E."/>
            <person name="Schmutz J."/>
        </authorList>
    </citation>
    <scope>NUCLEOTIDE SEQUENCE</scope>
    <source>
        <strain evidence="2">AP13</strain>
    </source>
</reference>